<proteinExistence type="predicted"/>
<reference evidence="1 2" key="1">
    <citation type="journal article" date="2019" name="Sci. Rep.">
        <title>Orb-weaving spider Araneus ventricosus genome elucidates the spidroin gene catalogue.</title>
        <authorList>
            <person name="Kono N."/>
            <person name="Nakamura H."/>
            <person name="Ohtoshi R."/>
            <person name="Moran D.A.P."/>
            <person name="Shinohara A."/>
            <person name="Yoshida Y."/>
            <person name="Fujiwara M."/>
            <person name="Mori M."/>
            <person name="Tomita M."/>
            <person name="Arakawa K."/>
        </authorList>
    </citation>
    <scope>NUCLEOTIDE SEQUENCE [LARGE SCALE GENOMIC DNA]</scope>
</reference>
<accession>A0A4Y2TQC7</accession>
<comment type="caution">
    <text evidence="1">The sequence shown here is derived from an EMBL/GenBank/DDBJ whole genome shotgun (WGS) entry which is preliminary data.</text>
</comment>
<name>A0A4Y2TQC7_ARAVE</name>
<dbReference type="PROSITE" id="PS51257">
    <property type="entry name" value="PROKAR_LIPOPROTEIN"/>
    <property type="match status" value="1"/>
</dbReference>
<dbReference type="EMBL" id="BGPR01030372">
    <property type="protein sequence ID" value="GBO02845.1"/>
    <property type="molecule type" value="Genomic_DNA"/>
</dbReference>
<sequence length="100" mass="11288">MPSARVDGKKDAFHIPTASLGCQNPAFGQSCEITSQSIYPPRTGFPWHVCRSWSMFYRYSERFHHGPSDLSVKNESKVTGAWQDKKNGYDVSKAYELRAG</sequence>
<keyword evidence="2" id="KW-1185">Reference proteome</keyword>
<organism evidence="1 2">
    <name type="scientific">Araneus ventricosus</name>
    <name type="common">Orbweaver spider</name>
    <name type="synonym">Epeira ventricosa</name>
    <dbReference type="NCBI Taxonomy" id="182803"/>
    <lineage>
        <taxon>Eukaryota</taxon>
        <taxon>Metazoa</taxon>
        <taxon>Ecdysozoa</taxon>
        <taxon>Arthropoda</taxon>
        <taxon>Chelicerata</taxon>
        <taxon>Arachnida</taxon>
        <taxon>Araneae</taxon>
        <taxon>Araneomorphae</taxon>
        <taxon>Entelegynae</taxon>
        <taxon>Araneoidea</taxon>
        <taxon>Araneidae</taxon>
        <taxon>Araneus</taxon>
    </lineage>
</organism>
<gene>
    <name evidence="1" type="ORF">AVEN_182351_1</name>
</gene>
<protein>
    <submittedName>
        <fullName evidence="1">Uncharacterized protein</fullName>
    </submittedName>
</protein>
<dbReference type="Proteomes" id="UP000499080">
    <property type="component" value="Unassembled WGS sequence"/>
</dbReference>
<evidence type="ECO:0000313" key="1">
    <source>
        <dbReference type="EMBL" id="GBO02845.1"/>
    </source>
</evidence>
<dbReference type="AlphaFoldDB" id="A0A4Y2TQC7"/>
<evidence type="ECO:0000313" key="2">
    <source>
        <dbReference type="Proteomes" id="UP000499080"/>
    </source>
</evidence>